<evidence type="ECO:0000313" key="3">
    <source>
        <dbReference type="Proteomes" id="UP000472372"/>
    </source>
</evidence>
<name>A0A6S6V8X3_9PLEO</name>
<dbReference type="EMBL" id="HG992978">
    <property type="protein sequence ID" value="CAE7007967.1"/>
    <property type="molecule type" value="Genomic_DNA"/>
</dbReference>
<evidence type="ECO:0000313" key="2">
    <source>
        <dbReference type="EMBL" id="CAE7007967.1"/>
    </source>
</evidence>
<protein>
    <submittedName>
        <fullName evidence="2">Uncharacterized protein</fullName>
    </submittedName>
</protein>
<sequence>MSAQRSPSTTADAVSVKDGISYGDTVTARVLEERLGWKLLLALPDLSLNFCPQDEEEYLPICLNLGTCGDEVSNKVYGLYLYLKPSRNYNVAPGTCIVMNNMPVEKGKGKGREKKGDDNKGTQIDFHRLLNMSNSGMAQLIWPFRAIDKTEEFKAVAKWYFIKAAESRLHDFEDHDIPHNENFETQLRKACRRIMYAQNVGVDTCSEAYDKINFALAGMKGNKRTTSTSENVAQDMQMTGLTNLDDLPPDFLRGLDAPNRKNSIRNHSNNRTVIATKKERSQPDELDIQDRTVKRGLTVAHNGPTTSNLFSHEGDEDSQTPPRHDYHESSPSIGSAKVAVLGAATPDIIASPSSSAKSLPFRPASKGQHSSSPLSSPLSSVPASISEARRRERKAKADFLKLQKETLEGDILCKRKRMERLEYDVAYKQRKLERIDEKMRMLSKAWEDSEEEDDEEFE</sequence>
<dbReference type="Proteomes" id="UP000472372">
    <property type="component" value="Chromosome 2"/>
</dbReference>
<feature type="region of interest" description="Disordered" evidence="1">
    <location>
        <begin position="352"/>
        <end position="389"/>
    </location>
</feature>
<evidence type="ECO:0000256" key="1">
    <source>
        <dbReference type="SAM" id="MobiDB-lite"/>
    </source>
</evidence>
<proteinExistence type="predicted"/>
<feature type="compositionally biased region" description="Low complexity" evidence="1">
    <location>
        <begin position="370"/>
        <end position="386"/>
    </location>
</feature>
<organism evidence="2 3">
    <name type="scientific">Pyrenophora teres f. teres</name>
    <dbReference type="NCBI Taxonomy" id="97479"/>
    <lineage>
        <taxon>Eukaryota</taxon>
        <taxon>Fungi</taxon>
        <taxon>Dikarya</taxon>
        <taxon>Ascomycota</taxon>
        <taxon>Pezizomycotina</taxon>
        <taxon>Dothideomycetes</taxon>
        <taxon>Pleosporomycetidae</taxon>
        <taxon>Pleosporales</taxon>
        <taxon>Pleosporineae</taxon>
        <taxon>Pleosporaceae</taxon>
        <taxon>Pyrenophora</taxon>
    </lineage>
</organism>
<accession>A0A6S6V8X3</accession>
<feature type="region of interest" description="Disordered" evidence="1">
    <location>
        <begin position="278"/>
        <end position="332"/>
    </location>
</feature>
<reference evidence="2" key="1">
    <citation type="submission" date="2021-02" db="EMBL/GenBank/DDBJ databases">
        <authorList>
            <person name="Syme A R."/>
            <person name="Syme A R."/>
            <person name="Moolhuijzen P."/>
        </authorList>
    </citation>
    <scope>NUCLEOTIDE SEQUENCE</scope>
    <source>
        <strain evidence="2">W1-1</strain>
    </source>
</reference>
<gene>
    <name evidence="2" type="ORF">PTTW11_01628</name>
</gene>
<dbReference type="AlphaFoldDB" id="A0A6S6V8X3"/>
<feature type="compositionally biased region" description="Basic and acidic residues" evidence="1">
    <location>
        <begin position="278"/>
        <end position="293"/>
    </location>
</feature>